<evidence type="ECO:0000256" key="3">
    <source>
        <dbReference type="ARBA" id="ARBA00022475"/>
    </source>
</evidence>
<proteinExistence type="inferred from homology"/>
<reference evidence="10" key="2">
    <citation type="journal article" date="2023" name="BMC Genomics">
        <title>Pest status, molecular evolution, and epigenetic factors derived from the genome assembly of Frankliniella fusca, a thysanopteran phytovirus vector.</title>
        <authorList>
            <person name="Catto M.A."/>
            <person name="Labadie P.E."/>
            <person name="Jacobson A.L."/>
            <person name="Kennedy G.G."/>
            <person name="Srinivasan R."/>
            <person name="Hunt B.G."/>
        </authorList>
    </citation>
    <scope>NUCLEOTIDE SEQUENCE</scope>
    <source>
        <strain evidence="10">PL_HMW_Pooled</strain>
    </source>
</reference>
<dbReference type="AlphaFoldDB" id="A0AAE1H714"/>
<gene>
    <name evidence="10" type="ORF">KUF71_005951</name>
</gene>
<feature type="transmembrane region" description="Helical" evidence="9">
    <location>
        <begin position="256"/>
        <end position="274"/>
    </location>
</feature>
<feature type="region of interest" description="Disordered" evidence="8">
    <location>
        <begin position="434"/>
        <end position="458"/>
    </location>
</feature>
<comment type="subcellular location">
    <subcellularLocation>
        <location evidence="1">Cell membrane</location>
        <topology evidence="1">Multi-pass membrane protein</topology>
    </subcellularLocation>
</comment>
<dbReference type="InterPro" id="IPR009318">
    <property type="entry name" value="Gustatory_rcpt"/>
</dbReference>
<feature type="transmembrane region" description="Helical" evidence="9">
    <location>
        <begin position="396"/>
        <end position="414"/>
    </location>
</feature>
<name>A0AAE1H714_9NEOP</name>
<keyword evidence="7 10" id="KW-0675">Receptor</keyword>
<sequence length="677" mass="74208">MGCAVCVRESAPLNQYVAATRPFRAPRRYRRLGCVPTSITVHGHDLRAVLARMAADARRRLRCREGAASSCSGAATPSSSSRSRACSCGAGTCSCGSREPQLKPPHLNTPAAGVEVTAIPLGRTYTLPPLQQLPLHDADAVEQVERPPSRPPPPPPASSCRDSLSEALRPALAVAQVFLVLPVGARCWARRVRTAALLVVMLAVIALAAAHVFRSGISLPSCGESISPHSPTVSSSHLLVSDETLDTPCRLRTAPFMFYGTAALFVHLLSRLAVHWPRLSSCWNSSGSLLTEGLDLEDDRRTVRTCKIITVVMLLVALRRSCPVSFLSGVLLHVAVEHILSVLNGLMPLLACREHGGAWVVYKSLFINLYPTIFDVVPFSVPVSILVVYLNLTCTFLWNFIDVLIIVISFSLATRFRTLGNFLRQAKGKASVRRRQVHGQREGKADLNPGSSAPGSSLSRHGYDAMVQDYIPLGVTLRRAVVADEPVPVASSVRLLSLLGQTSRVATLDYSIFWWQEVREAYNRLSLLTRRFDDHINAIVLLSFASNLYFICLQLLFNMTHYGEDDLFSGLYFYFSFAWLLARAALVSMSAASVYEQAAAPTEVLYSVPSKSFNAEVQRFLVQTTTDTVALSGARFFYVTRSLVLTLAGTIATYEIVLVQFHSDVDQNRRVPTVCYP</sequence>
<evidence type="ECO:0000256" key="1">
    <source>
        <dbReference type="ARBA" id="ARBA00004651"/>
    </source>
</evidence>
<comment type="similarity">
    <text evidence="2">Belongs to the insect chemoreceptor superfamily. Gustatory receptor (GR) family. Gr5a subfamily.</text>
</comment>
<evidence type="ECO:0000256" key="9">
    <source>
        <dbReference type="SAM" id="Phobius"/>
    </source>
</evidence>
<dbReference type="GO" id="GO:0005886">
    <property type="term" value="C:plasma membrane"/>
    <property type="evidence" value="ECO:0007669"/>
    <property type="project" value="UniProtKB-SubCell"/>
</dbReference>
<feature type="transmembrane region" description="Helical" evidence="9">
    <location>
        <begin position="536"/>
        <end position="557"/>
    </location>
</feature>
<dbReference type="PANTHER" id="PTHR21421">
    <property type="entry name" value="GUSTATORY RECEPTOR"/>
    <property type="match status" value="1"/>
</dbReference>
<evidence type="ECO:0000256" key="6">
    <source>
        <dbReference type="ARBA" id="ARBA00023136"/>
    </source>
</evidence>
<reference evidence="10" key="1">
    <citation type="submission" date="2021-07" db="EMBL/GenBank/DDBJ databases">
        <authorList>
            <person name="Catto M.A."/>
            <person name="Jacobson A."/>
            <person name="Kennedy G."/>
            <person name="Labadie P."/>
            <person name="Hunt B.G."/>
            <person name="Srinivasan R."/>
        </authorList>
    </citation>
    <scope>NUCLEOTIDE SEQUENCE</scope>
    <source>
        <strain evidence="10">PL_HMW_Pooled</strain>
        <tissue evidence="10">Head</tissue>
    </source>
</reference>
<evidence type="ECO:0000256" key="4">
    <source>
        <dbReference type="ARBA" id="ARBA00022692"/>
    </source>
</evidence>
<keyword evidence="5 9" id="KW-1133">Transmembrane helix</keyword>
<keyword evidence="11" id="KW-1185">Reference proteome</keyword>
<organism evidence="10 11">
    <name type="scientific">Frankliniella fusca</name>
    <dbReference type="NCBI Taxonomy" id="407009"/>
    <lineage>
        <taxon>Eukaryota</taxon>
        <taxon>Metazoa</taxon>
        <taxon>Ecdysozoa</taxon>
        <taxon>Arthropoda</taxon>
        <taxon>Hexapoda</taxon>
        <taxon>Insecta</taxon>
        <taxon>Pterygota</taxon>
        <taxon>Neoptera</taxon>
        <taxon>Paraneoptera</taxon>
        <taxon>Thysanoptera</taxon>
        <taxon>Terebrantia</taxon>
        <taxon>Thripoidea</taxon>
        <taxon>Thripidae</taxon>
        <taxon>Frankliniella</taxon>
    </lineage>
</organism>
<evidence type="ECO:0000256" key="2">
    <source>
        <dbReference type="ARBA" id="ARBA00005327"/>
    </source>
</evidence>
<dbReference type="PANTHER" id="PTHR21421:SF29">
    <property type="entry name" value="GUSTATORY RECEPTOR 5A FOR TREHALOSE-RELATED"/>
    <property type="match status" value="1"/>
</dbReference>
<feature type="region of interest" description="Disordered" evidence="8">
    <location>
        <begin position="141"/>
        <end position="162"/>
    </location>
</feature>
<dbReference type="GO" id="GO:0050916">
    <property type="term" value="P:sensory perception of sweet taste"/>
    <property type="evidence" value="ECO:0007669"/>
    <property type="project" value="UniProtKB-ARBA"/>
</dbReference>
<accession>A0AAE1H714</accession>
<dbReference type="EMBL" id="JAHWGI010000466">
    <property type="protein sequence ID" value="KAK3915808.1"/>
    <property type="molecule type" value="Genomic_DNA"/>
</dbReference>
<protein>
    <submittedName>
        <fullName evidence="10">Gustatory receptor for sugar taste 64f</fullName>
    </submittedName>
</protein>
<evidence type="ECO:0000256" key="8">
    <source>
        <dbReference type="SAM" id="MobiDB-lite"/>
    </source>
</evidence>
<evidence type="ECO:0000313" key="11">
    <source>
        <dbReference type="Proteomes" id="UP001219518"/>
    </source>
</evidence>
<dbReference type="Pfam" id="PF06151">
    <property type="entry name" value="Trehalose_recp"/>
    <property type="match status" value="2"/>
</dbReference>
<feature type="compositionally biased region" description="Polar residues" evidence="8">
    <location>
        <begin position="449"/>
        <end position="458"/>
    </location>
</feature>
<keyword evidence="6 9" id="KW-0472">Membrane</keyword>
<keyword evidence="4 9" id="KW-0812">Transmembrane</keyword>
<feature type="transmembrane region" description="Helical" evidence="9">
    <location>
        <begin position="195"/>
        <end position="213"/>
    </location>
</feature>
<evidence type="ECO:0000256" key="7">
    <source>
        <dbReference type="ARBA" id="ARBA00023170"/>
    </source>
</evidence>
<evidence type="ECO:0000313" key="10">
    <source>
        <dbReference type="EMBL" id="KAK3915808.1"/>
    </source>
</evidence>
<keyword evidence="3" id="KW-1003">Cell membrane</keyword>
<feature type="transmembrane region" description="Helical" evidence="9">
    <location>
        <begin position="369"/>
        <end position="390"/>
    </location>
</feature>
<dbReference type="Proteomes" id="UP001219518">
    <property type="component" value="Unassembled WGS sequence"/>
</dbReference>
<feature type="transmembrane region" description="Helical" evidence="9">
    <location>
        <begin position="569"/>
        <end position="586"/>
    </location>
</feature>
<comment type="caution">
    <text evidence="10">The sequence shown here is derived from an EMBL/GenBank/DDBJ whole genome shotgun (WGS) entry which is preliminary data.</text>
</comment>
<evidence type="ECO:0000256" key="5">
    <source>
        <dbReference type="ARBA" id="ARBA00022989"/>
    </source>
</evidence>
<dbReference type="GO" id="GO:0008527">
    <property type="term" value="F:taste receptor activity"/>
    <property type="evidence" value="ECO:0007669"/>
    <property type="project" value="InterPro"/>
</dbReference>